<evidence type="ECO:0000313" key="3">
    <source>
        <dbReference type="Proteomes" id="UP001549366"/>
    </source>
</evidence>
<keyword evidence="1" id="KW-0472">Membrane</keyword>
<comment type="caution">
    <text evidence="2">The sequence shown here is derived from an EMBL/GenBank/DDBJ whole genome shotgun (WGS) entry which is preliminary data.</text>
</comment>
<keyword evidence="3" id="KW-1185">Reference proteome</keyword>
<name>A0ABV2SIJ1_9GAMM</name>
<dbReference type="Gene3D" id="3.40.50.10320">
    <property type="entry name" value="LmbE-like"/>
    <property type="match status" value="1"/>
</dbReference>
<sequence length="453" mass="51331">MHKIPKYILITIPILFMFAFGLSALIPSIFIAWLVYQSFFSDHILYNPKKNYQYNLQSSRKKTIVIQDNTILLEASSKQSTYIIEANVTSSFSGNFLDPYITITSQGNEVKQYFERSVSGKRYLNISSLCNDHGGSLTLNLKISHCTISSSCILHTFDNSRISIDKLMVIAPHADDAEIAAYGLYSRTNSHIITLTAGEIEPETFKHFSNDLEKASKLKGLVRAWDSLAVPLWGNQPYTNSIQLGYFCKQLAKMHDSPDLPVQSLTSPINDTRTFRIFNTKTLTSDQDGKSTWKNLVQDLADLIEQIKPTSIVTPHDQIDAHSDHIFATRALKEALSKTKHQPDHLLLYANHLTTTDMHPYGPAHSNASLPPSFEMTKVNSLFSVPLDKKVQTDKAISLEMMHDLRRPIKFKKKIRAIIQSLIINRKITSYGADPYFRKAVRSNELFFVEPIK</sequence>
<organism evidence="2 3">
    <name type="scientific">Endozoicomonas lisbonensis</name>
    <dbReference type="NCBI Taxonomy" id="3120522"/>
    <lineage>
        <taxon>Bacteria</taxon>
        <taxon>Pseudomonadati</taxon>
        <taxon>Pseudomonadota</taxon>
        <taxon>Gammaproteobacteria</taxon>
        <taxon>Oceanospirillales</taxon>
        <taxon>Endozoicomonadaceae</taxon>
        <taxon>Endozoicomonas</taxon>
    </lineage>
</organism>
<evidence type="ECO:0000256" key="1">
    <source>
        <dbReference type="SAM" id="Phobius"/>
    </source>
</evidence>
<protein>
    <submittedName>
        <fullName evidence="2">LmbE family N-acetylglucosaminyl deacetylase</fullName>
    </submittedName>
</protein>
<dbReference type="Pfam" id="PF02585">
    <property type="entry name" value="PIG-L"/>
    <property type="match status" value="1"/>
</dbReference>
<proteinExistence type="predicted"/>
<dbReference type="EMBL" id="JBEWTB010000002">
    <property type="protein sequence ID" value="MET4757580.1"/>
    <property type="molecule type" value="Genomic_DNA"/>
</dbReference>
<dbReference type="InterPro" id="IPR003737">
    <property type="entry name" value="GlcNAc_PI_deacetylase-related"/>
</dbReference>
<keyword evidence="1" id="KW-0812">Transmembrane</keyword>
<dbReference type="SUPFAM" id="SSF102588">
    <property type="entry name" value="LmbE-like"/>
    <property type="match status" value="1"/>
</dbReference>
<accession>A0ABV2SIJ1</accession>
<evidence type="ECO:0000313" key="2">
    <source>
        <dbReference type="EMBL" id="MET4757580.1"/>
    </source>
</evidence>
<dbReference type="RefSeq" id="WP_354007725.1">
    <property type="nucleotide sequence ID" value="NZ_JBEWTA010000001.1"/>
</dbReference>
<dbReference type="InterPro" id="IPR024078">
    <property type="entry name" value="LmbE-like_dom_sf"/>
</dbReference>
<gene>
    <name evidence="2" type="ORF">V5J35_002772</name>
</gene>
<keyword evidence="1" id="KW-1133">Transmembrane helix</keyword>
<reference evidence="2 3" key="1">
    <citation type="submission" date="2024-06" db="EMBL/GenBank/DDBJ databases">
        <title>Genomic Encyclopedia of Type Strains, Phase V (KMG-V): Genome sequencing to study the core and pangenomes of soil and plant-associated prokaryotes.</title>
        <authorList>
            <person name="Whitman W."/>
        </authorList>
    </citation>
    <scope>NUCLEOTIDE SEQUENCE [LARGE SCALE GENOMIC DNA]</scope>
    <source>
        <strain evidence="2 3">NE40</strain>
    </source>
</reference>
<feature type="transmembrane region" description="Helical" evidence="1">
    <location>
        <begin position="7"/>
        <end position="36"/>
    </location>
</feature>
<dbReference type="Proteomes" id="UP001549366">
    <property type="component" value="Unassembled WGS sequence"/>
</dbReference>